<dbReference type="RefSeq" id="WP_155100247.1">
    <property type="nucleotide sequence ID" value="NZ_WMKA01000076.1"/>
</dbReference>
<evidence type="ECO:0000313" key="2">
    <source>
        <dbReference type="Proteomes" id="UP000440668"/>
    </source>
</evidence>
<evidence type="ECO:0000313" key="1">
    <source>
        <dbReference type="EMBL" id="MTG90928.1"/>
    </source>
</evidence>
<protein>
    <submittedName>
        <fullName evidence="1">Uncharacterized protein</fullName>
    </submittedName>
</protein>
<dbReference type="EMBL" id="WMKA01000076">
    <property type="protein sequence ID" value="MTG90928.1"/>
    <property type="molecule type" value="Genomic_DNA"/>
</dbReference>
<proteinExistence type="predicted"/>
<accession>A0A6N7ZP20</accession>
<comment type="caution">
    <text evidence="1">The sequence shown here is derived from an EMBL/GenBank/DDBJ whole genome shotgun (WGS) entry which is preliminary data.</text>
</comment>
<gene>
    <name evidence="1" type="ORF">GJV82_18590</name>
</gene>
<dbReference type="AlphaFoldDB" id="A0A6N7ZP20"/>
<sequence length="185" mass="19587">MSTNDTAAERPQAEPVKPVRLTIDVTRETYRGLSRLSLALSSDLDRGRVTHSEIVRALLGLACDDSDVRLALANELGSPADELAVDRLMERAPAALDDALDATRVALSLMVANEWDHATNAPSGNARIVDRDVHPSAELTPAEEWTVLTDPPAAGPDESPERHQAVVALAVALASALLTGAGRAD</sequence>
<name>A0A6N7ZP20_9MICO</name>
<dbReference type="Proteomes" id="UP000440668">
    <property type="component" value="Unassembled WGS sequence"/>
</dbReference>
<organism evidence="1 2">
    <name type="scientific">Cellulosimicrobium composti</name>
    <dbReference type="NCBI Taxonomy" id="2672572"/>
    <lineage>
        <taxon>Bacteria</taxon>
        <taxon>Bacillati</taxon>
        <taxon>Actinomycetota</taxon>
        <taxon>Actinomycetes</taxon>
        <taxon>Micrococcales</taxon>
        <taxon>Promicromonosporaceae</taxon>
        <taxon>Cellulosimicrobium</taxon>
    </lineage>
</organism>
<reference evidence="1 2" key="1">
    <citation type="submission" date="2019-11" db="EMBL/GenBank/DDBJ databases">
        <title>Cellulosimicrobium composti sp. nov. isolated from a compost.</title>
        <authorList>
            <person name="Yang Y."/>
        </authorList>
    </citation>
    <scope>NUCLEOTIDE SEQUENCE [LARGE SCALE GENOMIC DNA]</scope>
    <source>
        <strain evidence="1 2">BIT-GX5</strain>
    </source>
</reference>